<reference evidence="2" key="1">
    <citation type="submission" date="2022-10" db="EMBL/GenBank/DDBJ databases">
        <title>Completed Genome Sequence of two octocoral isolated bacterium, Endozoicomonas euniceicola EF212T and Endozoicomonas gorgoniicola PS125T.</title>
        <authorList>
            <person name="Chiou Y.-J."/>
            <person name="Chen Y.-H."/>
        </authorList>
    </citation>
    <scope>NUCLEOTIDE SEQUENCE</scope>
    <source>
        <strain evidence="2">EF212</strain>
    </source>
</reference>
<organism evidence="2 3">
    <name type="scientific">Endozoicomonas euniceicola</name>
    <dbReference type="NCBI Taxonomy" id="1234143"/>
    <lineage>
        <taxon>Bacteria</taxon>
        <taxon>Pseudomonadati</taxon>
        <taxon>Pseudomonadota</taxon>
        <taxon>Gammaproteobacteria</taxon>
        <taxon>Oceanospirillales</taxon>
        <taxon>Endozoicomonadaceae</taxon>
        <taxon>Endozoicomonas</taxon>
    </lineage>
</organism>
<gene>
    <name evidence="2" type="ORF">NX720_18915</name>
</gene>
<dbReference type="EMBL" id="CP103300">
    <property type="protein sequence ID" value="UYM14942.1"/>
    <property type="molecule type" value="Genomic_DNA"/>
</dbReference>
<name>A0ABY6GQV3_9GAMM</name>
<evidence type="ECO:0008006" key="4">
    <source>
        <dbReference type="Google" id="ProtNLM"/>
    </source>
</evidence>
<dbReference type="Proteomes" id="UP001163255">
    <property type="component" value="Chromosome"/>
</dbReference>
<dbReference type="RefSeq" id="WP_262596698.1">
    <property type="nucleotide sequence ID" value="NZ_CP103300.1"/>
</dbReference>
<sequence>MANPDNNVLKHSNGIMPGLSFILQRKTSEIYNYEFLIQPDSLSLPFKKTPNGNKDTASKRAAPQQSKTSSAYTSGSGFHIPDRHGRKFSFSNEKEELANLLLEIDQILEEHYKFNFVIVITLNNIFPPELDSLVKRHPTTYQFPHHSLEGSNRPRQWVQAFVGIMMGYFSQQLSLNNQNAQFHDPEPYLNATVHKQNLLKKMVKHFHNYPNAFLVYNLTYPLQPEALNKINKGKEFTYSNHRTSIKLPVPDAVIANTGTQIIKHSALSSSRILNINRILKEWVKKDNDNPVKKIREWQSIRESSEKPFLVYDNIKTKQVSGVSLCTFDSFISRFNELLIFYFGMVPDRYYDGINEEIVNDRLQGKPEAEKLEPAPYAVEDLPHTILTPFEKEGVLKQVLFSNTRVNKGVALRTLINLMSIDGDLQGKPTFLIILGDSIVDLPMIRIDQKANALSQLTERQKTLAKNSITSLIDSSHEAHSQIIWLMSIAFNNLNLQSLTNPRVSEMLKHEKVKMVNGEPGLLTDMKAIVDQLKSTRFSMWDGLLPGH</sequence>
<keyword evidence="3" id="KW-1185">Reference proteome</keyword>
<evidence type="ECO:0000313" key="3">
    <source>
        <dbReference type="Proteomes" id="UP001163255"/>
    </source>
</evidence>
<protein>
    <recommendedName>
        <fullName evidence="4">SIR2-like domain-containing protein</fullName>
    </recommendedName>
</protein>
<evidence type="ECO:0000313" key="2">
    <source>
        <dbReference type="EMBL" id="UYM14942.1"/>
    </source>
</evidence>
<evidence type="ECO:0000256" key="1">
    <source>
        <dbReference type="SAM" id="MobiDB-lite"/>
    </source>
</evidence>
<accession>A0ABY6GQV3</accession>
<feature type="region of interest" description="Disordered" evidence="1">
    <location>
        <begin position="46"/>
        <end position="76"/>
    </location>
</feature>
<feature type="compositionally biased region" description="Polar residues" evidence="1">
    <location>
        <begin position="63"/>
        <end position="76"/>
    </location>
</feature>
<proteinExistence type="predicted"/>